<feature type="transmembrane region" description="Helical" evidence="1">
    <location>
        <begin position="172"/>
        <end position="190"/>
    </location>
</feature>
<keyword evidence="1" id="KW-1133">Transmembrane helix</keyword>
<keyword evidence="1" id="KW-0812">Transmembrane</keyword>
<evidence type="ECO:0000313" key="3">
    <source>
        <dbReference type="Proteomes" id="UP000612055"/>
    </source>
</evidence>
<evidence type="ECO:0000256" key="1">
    <source>
        <dbReference type="SAM" id="Phobius"/>
    </source>
</evidence>
<dbReference type="AlphaFoldDB" id="A0A835XX72"/>
<dbReference type="PANTHER" id="PTHR34548:SF2">
    <property type="entry name" value="PROTEIN TIC 21, CHLOROPLASTIC"/>
    <property type="match status" value="1"/>
</dbReference>
<feature type="transmembrane region" description="Helical" evidence="1">
    <location>
        <begin position="75"/>
        <end position="95"/>
    </location>
</feature>
<dbReference type="Pfam" id="PF12263">
    <property type="entry name" value="DUF3611"/>
    <property type="match status" value="1"/>
</dbReference>
<comment type="caution">
    <text evidence="2">The sequence shown here is derived from an EMBL/GenBank/DDBJ whole genome shotgun (WGS) entry which is preliminary data.</text>
</comment>
<dbReference type="Proteomes" id="UP000612055">
    <property type="component" value="Unassembled WGS sequence"/>
</dbReference>
<dbReference type="EMBL" id="JAEHOE010000083">
    <property type="protein sequence ID" value="KAG2488510.1"/>
    <property type="molecule type" value="Genomic_DNA"/>
</dbReference>
<feature type="transmembrane region" description="Helical" evidence="1">
    <location>
        <begin position="116"/>
        <end position="138"/>
    </location>
</feature>
<protein>
    <submittedName>
        <fullName evidence="2">Uncharacterized protein</fullName>
    </submittedName>
</protein>
<keyword evidence="1" id="KW-0472">Membrane</keyword>
<organism evidence="2 3">
    <name type="scientific">Edaphochlamys debaryana</name>
    <dbReference type="NCBI Taxonomy" id="47281"/>
    <lineage>
        <taxon>Eukaryota</taxon>
        <taxon>Viridiplantae</taxon>
        <taxon>Chlorophyta</taxon>
        <taxon>core chlorophytes</taxon>
        <taxon>Chlorophyceae</taxon>
        <taxon>CS clade</taxon>
        <taxon>Chlamydomonadales</taxon>
        <taxon>Chlamydomonadales incertae sedis</taxon>
        <taxon>Edaphochlamys</taxon>
    </lineage>
</organism>
<sequence length="211" mass="22273">MPVARPTKANLFHKEDPIPLDPKNPELVSLRSTAGFKTQLSLVALLIQGGLCALASVILYQSFGAIPTGRLWPRLFTMSSIACSFVSIVFAQVLMNTSQKMSGGETISPSLISGNLLRCMVLNIVGVVLAVFGLQSALGYGAVEALVSGFKIPAAGAVVTVDLFKLQAATNVLLSHAVSLAYLNTMFSLIRKARYPKGGVALGSWDGLSPH</sequence>
<dbReference type="OrthoDB" id="530579at2759"/>
<keyword evidence="3" id="KW-1185">Reference proteome</keyword>
<accession>A0A835XX72</accession>
<evidence type="ECO:0000313" key="2">
    <source>
        <dbReference type="EMBL" id="KAG2488510.1"/>
    </source>
</evidence>
<proteinExistence type="predicted"/>
<feature type="transmembrane region" description="Helical" evidence="1">
    <location>
        <begin position="40"/>
        <end position="63"/>
    </location>
</feature>
<name>A0A835XX72_9CHLO</name>
<dbReference type="PANTHER" id="PTHR34548">
    <property type="entry name" value="PROTEIN TIC 21, CHLOROPLASTIC"/>
    <property type="match status" value="1"/>
</dbReference>
<reference evidence="2" key="1">
    <citation type="journal article" date="2020" name="bioRxiv">
        <title>Comparative genomics of Chlamydomonas.</title>
        <authorList>
            <person name="Craig R.J."/>
            <person name="Hasan A.R."/>
            <person name="Ness R.W."/>
            <person name="Keightley P.D."/>
        </authorList>
    </citation>
    <scope>NUCLEOTIDE SEQUENCE</scope>
    <source>
        <strain evidence="2">CCAP 11/70</strain>
    </source>
</reference>
<dbReference type="InterPro" id="IPR022051">
    <property type="entry name" value="DUF3611"/>
</dbReference>
<gene>
    <name evidence="2" type="ORF">HYH03_013013</name>
</gene>